<evidence type="ECO:0000259" key="6">
    <source>
        <dbReference type="Pfam" id="PF25033"/>
    </source>
</evidence>
<dbReference type="PANTHER" id="PTHR16166">
    <property type="entry name" value="VACUOLAR PROTEIN SORTING-ASSOCIATED PROTEIN VPS13"/>
    <property type="match status" value="1"/>
</dbReference>
<dbReference type="Pfam" id="PF25033">
    <property type="entry name" value="VPS13_M"/>
    <property type="match status" value="1"/>
</dbReference>
<dbReference type="GO" id="GO:0045053">
    <property type="term" value="P:protein retention in Golgi apparatus"/>
    <property type="evidence" value="ECO:0007669"/>
    <property type="project" value="TreeGrafter"/>
</dbReference>
<keyword evidence="10" id="KW-1185">Reference proteome</keyword>
<feature type="domain" description="Vacuolar protein sorting-associated protein 13 VPS13 adaptor binding" evidence="7">
    <location>
        <begin position="1902"/>
        <end position="2464"/>
    </location>
</feature>
<feature type="compositionally biased region" description="Acidic residues" evidence="4">
    <location>
        <begin position="823"/>
        <end position="832"/>
    </location>
</feature>
<dbReference type="PANTHER" id="PTHR16166:SF93">
    <property type="entry name" value="INTERMEMBRANE LIPID TRANSFER PROTEIN VPS13"/>
    <property type="match status" value="1"/>
</dbReference>
<evidence type="ECO:0008006" key="11">
    <source>
        <dbReference type="Google" id="ProtNLM"/>
    </source>
</evidence>
<dbReference type="GO" id="GO:0007005">
    <property type="term" value="P:mitochondrion organization"/>
    <property type="evidence" value="ECO:0007669"/>
    <property type="project" value="TreeGrafter"/>
</dbReference>
<dbReference type="InterPro" id="IPR056747">
    <property type="entry name" value="VPS13-like_M"/>
</dbReference>
<dbReference type="GO" id="GO:0006869">
    <property type="term" value="P:lipid transport"/>
    <property type="evidence" value="ECO:0007669"/>
    <property type="project" value="UniProtKB-KW"/>
</dbReference>
<evidence type="ECO:0000256" key="4">
    <source>
        <dbReference type="SAM" id="MobiDB-lite"/>
    </source>
</evidence>
<feature type="compositionally biased region" description="Polar residues" evidence="4">
    <location>
        <begin position="1355"/>
        <end position="1379"/>
    </location>
</feature>
<dbReference type="GO" id="GO:0045324">
    <property type="term" value="P:late endosome to vacuole transport"/>
    <property type="evidence" value="ECO:0007669"/>
    <property type="project" value="TreeGrafter"/>
</dbReference>
<dbReference type="InterPro" id="IPR026854">
    <property type="entry name" value="VPS13_N"/>
</dbReference>
<dbReference type="Proteomes" id="UP000268162">
    <property type="component" value="Unassembled WGS sequence"/>
</dbReference>
<evidence type="ECO:0000256" key="3">
    <source>
        <dbReference type="ARBA" id="ARBA00023055"/>
    </source>
</evidence>
<dbReference type="InterPro" id="IPR026847">
    <property type="entry name" value="VPS13"/>
</dbReference>
<organism evidence="9 10">
    <name type="scientific">Dimargaris cristalligena</name>
    <dbReference type="NCBI Taxonomy" id="215637"/>
    <lineage>
        <taxon>Eukaryota</taxon>
        <taxon>Fungi</taxon>
        <taxon>Fungi incertae sedis</taxon>
        <taxon>Zoopagomycota</taxon>
        <taxon>Kickxellomycotina</taxon>
        <taxon>Dimargaritomycetes</taxon>
        <taxon>Dimargaritales</taxon>
        <taxon>Dimargaritaceae</taxon>
        <taxon>Dimargaris</taxon>
    </lineage>
</organism>
<evidence type="ECO:0000313" key="10">
    <source>
        <dbReference type="Proteomes" id="UP000268162"/>
    </source>
</evidence>
<feature type="region of interest" description="Disordered" evidence="4">
    <location>
        <begin position="1516"/>
        <end position="1548"/>
    </location>
</feature>
<feature type="domain" description="VPS13-like middle region" evidence="6">
    <location>
        <begin position="1055"/>
        <end position="1834"/>
    </location>
</feature>
<evidence type="ECO:0000259" key="7">
    <source>
        <dbReference type="Pfam" id="PF25036"/>
    </source>
</evidence>
<feature type="domain" description="Intermembrane lipid transfer protein VPS13-like C-terminal" evidence="8">
    <location>
        <begin position="2989"/>
        <end position="3094"/>
    </location>
</feature>
<feature type="region of interest" description="Disordered" evidence="4">
    <location>
        <begin position="1351"/>
        <end position="1379"/>
    </location>
</feature>
<dbReference type="InterPro" id="IPR009543">
    <property type="entry name" value="VPS13_VAB"/>
</dbReference>
<dbReference type="GO" id="GO:0006623">
    <property type="term" value="P:protein targeting to vacuole"/>
    <property type="evidence" value="ECO:0007669"/>
    <property type="project" value="TreeGrafter"/>
</dbReference>
<keyword evidence="3" id="KW-0445">Lipid transport</keyword>
<dbReference type="Pfam" id="PF25037">
    <property type="entry name" value="VPS13_C"/>
    <property type="match status" value="1"/>
</dbReference>
<comment type="similarity">
    <text evidence="1">Belongs to the VPS13 family.</text>
</comment>
<evidence type="ECO:0000259" key="8">
    <source>
        <dbReference type="Pfam" id="PF25037"/>
    </source>
</evidence>
<protein>
    <recommendedName>
        <fullName evidence="11">Vacuolar protein sorting-associated protein</fullName>
    </recommendedName>
</protein>
<evidence type="ECO:0000256" key="1">
    <source>
        <dbReference type="ARBA" id="ARBA00006545"/>
    </source>
</evidence>
<dbReference type="STRING" id="215637.A0A4P9ZNX1"/>
<feature type="region of interest" description="Disordered" evidence="4">
    <location>
        <begin position="32"/>
        <end position="70"/>
    </location>
</feature>
<evidence type="ECO:0000256" key="2">
    <source>
        <dbReference type="ARBA" id="ARBA00022448"/>
    </source>
</evidence>
<proteinExistence type="inferred from homology"/>
<name>A0A4P9ZNX1_9FUNG</name>
<feature type="region of interest" description="Disordered" evidence="4">
    <location>
        <begin position="917"/>
        <end position="941"/>
    </location>
</feature>
<feature type="region of interest" description="Disordered" evidence="4">
    <location>
        <begin position="804"/>
        <end position="834"/>
    </location>
</feature>
<feature type="non-terminal residue" evidence="9">
    <location>
        <position position="1"/>
    </location>
</feature>
<feature type="region of interest" description="Disordered" evidence="4">
    <location>
        <begin position="1000"/>
        <end position="1038"/>
    </location>
</feature>
<evidence type="ECO:0000313" key="9">
    <source>
        <dbReference type="EMBL" id="RKP35136.1"/>
    </source>
</evidence>
<dbReference type="Pfam" id="PF12624">
    <property type="entry name" value="VPS13_N"/>
    <property type="match status" value="1"/>
</dbReference>
<feature type="domain" description="Chorein N-terminal" evidence="5">
    <location>
        <begin position="1"/>
        <end position="858"/>
    </location>
</feature>
<evidence type="ECO:0000259" key="5">
    <source>
        <dbReference type="Pfam" id="PF12624"/>
    </source>
</evidence>
<keyword evidence="2" id="KW-0813">Transport</keyword>
<gene>
    <name evidence="9" type="ORF">BJ085DRAFT_22499</name>
</gene>
<sequence length="3119" mass="350419">LVLKIPWSNLKGEPVRVLIKNIFVLAGPKKMSEYDPEEDDRRRQKRKQDKLETLEMLSTKPKAPDEDDAKQTSFTMQLITKIVDNLQVSIHNIHVRYEDNISNPDHMFAAGITLSELSAVSTDENWNVKFLDQAFENVHKLLKMGHLAVYFNSDTESLSGQTLQNFLQSFTDMISGEGVKPPGHSYILKPVSGTGRLILKKKFTPSTAKNTAMLLFDQLAFILNDRQYKDLLLLVSSFDYFIRQHRYRKFRPPNGITVKKNPKIWLQFALQCVLSEVQERRRKWTWAYFEERRDDRLRYLDLYRAVKLDTSKLAEKKELDALERKLSFQDIRFYRSLVEAKLRKEKAIQVQQQPAGAPAEGEAKSWVGSWFGSWSGGQNNASQPTLSEEQLQELYHTIDFDENQAVPDYDLPDECMLLQVNMQLNKGSFTYQRQHGVSPRSLLSINFDTFRFGFIKRLRSFTANLSLHSFNILDGTTEHSLYPYIISVQGDMPRRLANDTQEGDPPAEPFFQLTFENNPLDHRADSALTLQSRRLHFFFNPNAIETMVKFFRPPIPALDSMHNIIAAAGRSVEGFKQQTRAGLQFALEEHTTIDIQIDLDAPVIIIPTSFTDPRALVTVLDSGRLKVRSNLVGHDRLNEWRAKEGKELTDSELDELKSLMYDRFAIDLTSLQLVVGKSVHSCLEAIQDSAAVTDGDLHVLNRINLQFEVGISIIPQYMSLPKMVVEGHLPLVKLNFSDRKYRAIMKFVDMLDFLDRLDGDPSLTLGIHGTASLTSQGYNLHDFQMADSESDTGDDLLAAVDDHLSSSDAGSENNDGDKFYDAETYEPADDGEAERVHSKQIVLNFTIGEMSASLRRSDRDIEVPETYLAELKISDFSLNFVKQPYNMTALVHLGDLEVEDRMHYGSYLLTSAIHPSTPRAHLEEDSDSGGSTSPAERPPLMRVEYQRVDPLSPEFASKYEGMRQSVDVRLSSVNVNVIRGSILTLHDFILKTFVPNDNQSPANPPLSSANDVSANTSPQAIGAGFPDSQNPPAEPIPDPATVRVRVNLNSINLMLNNDEVQLATLSLSHADIAVLVRDRTMRVGAKLGNLTLTDDCAPSNPLTRPEFRHLLSMEGGDLANFSYETFDATTPAKYPGFDAALFLRVGSARLVVAEEPVRALMEFGSKFAQMHVLFDAARQAASEQAAQLQERANRFHFNINIKTPVLVFPESTQRPDTIVANLGEINFENRFVDMDEADDDDARSRETDDSEAAIAAPMMNKMFLQISSIRLASALHLGAQSRVQELPLIADLNLGVAINIVDHTVGSVRPEVEITAKLSDVHMKLTERQYQSLLNLGNILSHSFAFPDHHAFTSEAPSHPTTTASGPPPANSTAGTIQEGPTYTTLDLVFNLETIDLEIFHGDGTQCRRGLSEASFSRFCSENLVLKHMIKSNQVSESEVQVFSFAIQDTRPNSRSKFRDILPVADHSGPQLLARVDSRPGEDTILMATVDHPRVILDLNHMFAMKDYFLSAFNQPPSGSGSDSQSDQSSAGTGVRRGGSASDPPAENTPATQFAFRINIVQPEVLLLADATNPGSEAVVLSMEQVVVAQQGIFALTMEKIEMSLCRMDRRADTSVSFIDPFDVVLSMHNGSTRADHMLTNIIVDIKPLVLRVSYEDISLLLEIANTATQFHAASSSSSSTNLGRPVVDTGALADPLPVKSTPTRLPAAVKKVTVSREIMKLAFQGAQVVLIGNKIDIPVVDVTFDAFSVNLTDWSTQIKIDVNLRMHANYYNLQSSHWEPLVEPWQFGVHLQTVSDPHNTTRIDIQAKHKLDINISHAFIETMLNSVSELTRDKDNYLYRTRVEHVPYQIKNQTGTDLYVWNELPNSHKNQTSVRLIKNQETLPWRFGNWHRSRDVVVAARNKIGLQFTQVQLESLKDIPVDRESSKLYRLRPKLDDISHRLAVDVRLLNNVKQVVLRSSLVFENRTLLPLEMVMVDHRGQFMSTPQVVPPGEDFPVPVLQCHIYAVKVRPVDQFHYSWSSTHIYWVDFLTKTPPTNVICPAEQRQTPDFVLQVHGRYKRKDVSSYQYPFMNVRLSAPIEIENLLPYDIIYTVVDKVINREWKSKLSRGAIAPVHVVRPGHLLLMALEVPGTPYKRSRFAVIDASSDQDMDVDDQISLIDNQRRELPLRLDRRPIPDTGGAHIVSIYAPYVMINQTGLAMLLKSKSLIKSASVVAGQSGEGIPGGDNPKPFMFSYDSYEPRNRCLIKFSGGDWSKPLSFDAVGSLTEVVIPSLGSTTASTIHVGISVEPGPGKFSRTKVVSFTPRYLLKNNLKQDLNFREVGTPRSTRLAAGQRAPLHFIHQIREKQLTINFPGLNNYWSAPFLIDEVGKLFVKLNTTRLERILVRVDVVLEGACIFILFSQVEGEWPYRIENASGVDVTLYQYDPSLREAAGAGADLSGTLVKKYRLPAGKTMSYSWDYPSMRDKQLVLNVKGHERHVDIQQIGTLIPFKFASSAAYPNTMSVDVIADHATQVLRLTSYNQNKSIFKPKLQRKDTLREAFEIVDVSNVTTMTFRLRLEGIGLSLINAKLQELMYTTFRGIEFKYTDSTCNQSLNWMIEWVQIDNQLYGGLNEILLYPTIIPKTGQDTEIRPTLHVALVRAKDESYGVNYIRYFSILLQEMSLEMDEDFLFALLEFAKFGAEKSDEQLKTEEDRLYCETVHRLPEPPVPQDEMQLYFEVLHIQPLKFNLSFVRTQRINQEMDPTNSQNPLMVIGNAITMAIGNVNDAPVKLNALVIENVRASMTILLDRFTKHYGQEALYQIHKVLGSADVIGNPVGLFNNISSGVADFFYEPYHGFVMSDRPQDFGIGLARGTYSLFSKTVYGFSDSFSKFAESVSKGLSVATLDKSYQDRRRISRTRNRPRHALYGVSQGATSFASSVASGITGVVMQPIQGAEKEGLGGFFKGVGKGLVGVVTKPMVGVFDLASHVTEGIKNTTTVFNAVDLDRVRLPRFVARDGILHPYNQRDALGQFWLKQIDNGDYFYETYLAHLELRGSEMVALVTYSKLMLIKSRSLSVEWVISLSALQSINLEATGISLTLRGNEPGPFIPIPEASSRRWLYRKLEEAVRELTQRKNDD</sequence>
<reference evidence="10" key="1">
    <citation type="journal article" date="2018" name="Nat. Microbiol.">
        <title>Leveraging single-cell genomics to expand the fungal tree of life.</title>
        <authorList>
            <person name="Ahrendt S.R."/>
            <person name="Quandt C.A."/>
            <person name="Ciobanu D."/>
            <person name="Clum A."/>
            <person name="Salamov A."/>
            <person name="Andreopoulos B."/>
            <person name="Cheng J.F."/>
            <person name="Woyke T."/>
            <person name="Pelin A."/>
            <person name="Henrissat B."/>
            <person name="Reynolds N.K."/>
            <person name="Benny G.L."/>
            <person name="Smith M.E."/>
            <person name="James T.Y."/>
            <person name="Grigoriev I.V."/>
        </authorList>
    </citation>
    <scope>NUCLEOTIDE SEQUENCE [LARGE SCALE GENOMIC DNA]</scope>
    <source>
        <strain evidence="10">RSA 468</strain>
    </source>
</reference>
<dbReference type="EMBL" id="ML002951">
    <property type="protein sequence ID" value="RKP35136.1"/>
    <property type="molecule type" value="Genomic_DNA"/>
</dbReference>
<accession>A0A4P9ZNX1</accession>
<feature type="compositionally biased region" description="Low complexity" evidence="4">
    <location>
        <begin position="1518"/>
        <end position="1530"/>
    </location>
</feature>
<feature type="compositionally biased region" description="Polar residues" evidence="4">
    <location>
        <begin position="1000"/>
        <end position="1019"/>
    </location>
</feature>
<dbReference type="Pfam" id="PF25036">
    <property type="entry name" value="VPS13_VAB"/>
    <property type="match status" value="1"/>
</dbReference>
<dbReference type="InterPro" id="IPR056748">
    <property type="entry name" value="VPS13-like_C"/>
</dbReference>